<dbReference type="VEuPathDB" id="ToxoDB:ETH2_1536800"/>
<keyword evidence="5 6" id="KW-0505">Motor protein</keyword>
<evidence type="ECO:0000256" key="5">
    <source>
        <dbReference type="ARBA" id="ARBA00023175"/>
    </source>
</evidence>
<dbReference type="PANTHER" id="PTHR47968">
    <property type="entry name" value="CENTROMERE PROTEIN E"/>
    <property type="match status" value="1"/>
</dbReference>
<feature type="compositionally biased region" description="Basic and acidic residues" evidence="8">
    <location>
        <begin position="740"/>
        <end position="752"/>
    </location>
</feature>
<dbReference type="InterPro" id="IPR027640">
    <property type="entry name" value="Kinesin-like_fam"/>
</dbReference>
<accession>U6KT08</accession>
<dbReference type="SUPFAM" id="SSF52540">
    <property type="entry name" value="P-loop containing nucleoside triphosphate hydrolases"/>
    <property type="match status" value="1"/>
</dbReference>
<dbReference type="OrthoDB" id="21525at2759"/>
<feature type="region of interest" description="Disordered" evidence="8">
    <location>
        <begin position="636"/>
        <end position="752"/>
    </location>
</feature>
<dbReference type="OMA" id="HICALMH"/>
<dbReference type="Gene3D" id="3.40.850.10">
    <property type="entry name" value="Kinesin motor domain"/>
    <property type="match status" value="1"/>
</dbReference>
<keyword evidence="1" id="KW-0493">Microtubule</keyword>
<sequence length="1492" mass="163941">MADDAPDSIILEPESMEESIRVCTRMRPLFPKEAVLNGCRDAIVVGLIIQVEAGHIKAWKVEQKSMQLIVEPPTQAEIEESRQGKTSSKKSVEKTQAQKDQVQRYYAFDRCFDDDAENDEVFAYVARDIVLDAFKGINGCVFAYGQTGSGKTHSIMGVAEDPGILPRSLAEFFDCMSDSSLLREEMEDAAAEKEDEMGEEQLATKDHRTEGLEDGENREYLMRVSYVEIYLERVNDLLQEGPRGGAVENLDVKEDPKKGFVVVGLHEEAVASMEEVMTLLSKAEQRRHFARTNFNETSSRSHVVFSITLESTSTFEDGTNVSRRGELKIVDLAGNEKAGRASEGVENAKLVLEEGKAINKSLFLLSEVISKLSKQAQQGEDKTKKKGEKDVYIPWRDSKLTRLLQKALGGNSRAAVLVAVHPSSLYLDTSFSTLRFAMKCKEIKKKVCANFFSPEQSLIAQQKKLIAMLHAQLREISEGGVTPGISSQRNAENDEQIRILKSDLENKVAKFQQFIIKATASPTQAPAGGDLQRARTMRQPSTFRRMETLAAARYGLRDIDGLNQADSEDPAVRTSMTHALSLLDRFGQDLKNDTYGSLQSFSSGDAPGGVLRFETLEHSIEGAIHELECIDDNPLSAEEESLSCEDSSASESSDHEAPQEAQAEGGGLFEPLPDQAAGEQKPKQAKSVVSTGKPKSVKVRVEKKHKAKTTKASKKGRASAPSKQSSEILASELPAATPTPEEHLEPDRENNEARKIRALVLKQRAERENWASRLRKAKEMGLEVISKVLFRMQDEKEALVKCKKRTAELTSQIRHICALMHRLGLSVLSTASAPAKGQDSLLAPRDQENESLKAFLDRVKEKRDAEPLKLSLSVGDPVGQSAKARGFPDIDQIRPLACAAISNALSRVMMAEILENTQGDGDASATEGKINGALQPPLMTLAASVVSSGTSPAPNDEGATPRTPQNESEAVNALELIFSKAANADSNKGTADTETAKMIESKKEQTVESILQILPPWEQHMLALLYEQQEMRKALGQLRDHFVERLKELQVSVKKGLLEKIELTEHCDRMLAALWSFKAELTDSKSRHRVDEDTNAKFAKLMAKLEELSIRLAEREIDYKLLSEDYVTLKQENATLLETTRRLKEENLSLLMIPRTLANWEDFKGYDDVEKRGLARDVHMLQGYVSHLRMCLEEGRAVELDVRRLNQALYMELLAANTTIADLQDQIKFHTSVDRREAKMVEEQLAAANQAEAEKSDRIRELEEQVSNLKEQLAAAVSKSETEDRGAEPPVESKDQTADAEQQALTKRPGKKNTASPKAKTKTKAATKGPSVVVSQPPAISPAKSKQVGKRNPTAAPAGVDRLSVKRLPRAPSSAPSRASLASAKPEKPISARGGEGSRLVRVVEPEDHSNAALSPKVNSLQPPALATKQVLTNPSIDKPPTAIEASRTSAEALTTAAGRAPAFTGDPRNKGLTNMVAALSGRRRKGSAAQT</sequence>
<dbReference type="PROSITE" id="PS50067">
    <property type="entry name" value="KINESIN_MOTOR_2"/>
    <property type="match status" value="1"/>
</dbReference>
<dbReference type="GO" id="GO:0005874">
    <property type="term" value="C:microtubule"/>
    <property type="evidence" value="ECO:0007669"/>
    <property type="project" value="UniProtKB-KW"/>
</dbReference>
<feature type="coiled-coil region" evidence="7">
    <location>
        <begin position="1105"/>
        <end position="1146"/>
    </location>
</feature>
<dbReference type="InterPro" id="IPR001752">
    <property type="entry name" value="Kinesin_motor_dom"/>
</dbReference>
<comment type="similarity">
    <text evidence="6">Belongs to the TRAFAC class myosin-kinesin ATPase superfamily. Kinesin family.</text>
</comment>
<dbReference type="PROSITE" id="PS00411">
    <property type="entry name" value="KINESIN_MOTOR_1"/>
    <property type="match status" value="1"/>
</dbReference>
<dbReference type="GO" id="GO:0008017">
    <property type="term" value="F:microtubule binding"/>
    <property type="evidence" value="ECO:0007669"/>
    <property type="project" value="InterPro"/>
</dbReference>
<feature type="binding site" evidence="6">
    <location>
        <begin position="145"/>
        <end position="152"/>
    </location>
    <ligand>
        <name>ATP</name>
        <dbReference type="ChEBI" id="CHEBI:30616"/>
    </ligand>
</feature>
<gene>
    <name evidence="10" type="ORF">ETH_00019085</name>
</gene>
<dbReference type="VEuPathDB" id="ToxoDB:ETH_00019085"/>
<dbReference type="PANTHER" id="PTHR47968:SF36">
    <property type="entry name" value="KINESIN HEAVY CHAIN ISOFORM X1"/>
    <property type="match status" value="1"/>
</dbReference>
<evidence type="ECO:0000256" key="4">
    <source>
        <dbReference type="ARBA" id="ARBA00023054"/>
    </source>
</evidence>
<reference evidence="10" key="1">
    <citation type="submission" date="2013-10" db="EMBL/GenBank/DDBJ databases">
        <title>Genomic analysis of the causative agents of coccidiosis in chickens.</title>
        <authorList>
            <person name="Reid A.J."/>
            <person name="Blake D."/>
            <person name="Billington K."/>
            <person name="Browne H."/>
            <person name="Dunn M."/>
            <person name="Hung S."/>
            <person name="Kawahara F."/>
            <person name="Miranda-Saavedra D."/>
            <person name="Mourier T."/>
            <person name="Nagra H."/>
            <person name="Otto T.D."/>
            <person name="Rawlings N."/>
            <person name="Sanchez A."/>
            <person name="Sanders M."/>
            <person name="Subramaniam C."/>
            <person name="Tay Y."/>
            <person name="Dear P."/>
            <person name="Doerig C."/>
            <person name="Gruber A."/>
            <person name="Parkinson J."/>
            <person name="Shirley M."/>
            <person name="Wan K.L."/>
            <person name="Berriman M."/>
            <person name="Tomley F."/>
            <person name="Pain A."/>
        </authorList>
    </citation>
    <scope>NUCLEOTIDE SEQUENCE [LARGE SCALE GENOMIC DNA]</scope>
    <source>
        <strain evidence="10">Houghton</strain>
    </source>
</reference>
<dbReference type="GO" id="GO:0003777">
    <property type="term" value="F:microtubule motor activity"/>
    <property type="evidence" value="ECO:0007669"/>
    <property type="project" value="InterPro"/>
</dbReference>
<dbReference type="InterPro" id="IPR019821">
    <property type="entry name" value="Kinesin_motor_CS"/>
</dbReference>
<feature type="compositionally biased region" description="Low complexity" evidence="8">
    <location>
        <begin position="1370"/>
        <end position="1384"/>
    </location>
</feature>
<feature type="domain" description="Kinesin motor" evidence="9">
    <location>
        <begin position="19"/>
        <end position="443"/>
    </location>
</feature>
<keyword evidence="3 6" id="KW-0067">ATP-binding</keyword>
<dbReference type="GeneID" id="25252946"/>
<evidence type="ECO:0000256" key="7">
    <source>
        <dbReference type="SAM" id="Coils"/>
    </source>
</evidence>
<dbReference type="PRINTS" id="PR00380">
    <property type="entry name" value="KINESINHEAVY"/>
</dbReference>
<dbReference type="CDD" id="cd00106">
    <property type="entry name" value="KISc"/>
    <property type="match status" value="1"/>
</dbReference>
<evidence type="ECO:0000313" key="11">
    <source>
        <dbReference type="Proteomes" id="UP000030747"/>
    </source>
</evidence>
<dbReference type="InterPro" id="IPR027417">
    <property type="entry name" value="P-loop_NTPase"/>
</dbReference>
<dbReference type="Pfam" id="PF00225">
    <property type="entry name" value="Kinesin"/>
    <property type="match status" value="1"/>
</dbReference>
<evidence type="ECO:0000313" key="10">
    <source>
        <dbReference type="EMBL" id="CDJ41101.1"/>
    </source>
</evidence>
<evidence type="ECO:0000256" key="3">
    <source>
        <dbReference type="ARBA" id="ARBA00022840"/>
    </source>
</evidence>
<dbReference type="Proteomes" id="UP000030747">
    <property type="component" value="Unassembled WGS sequence"/>
</dbReference>
<evidence type="ECO:0000256" key="8">
    <source>
        <dbReference type="SAM" id="MobiDB-lite"/>
    </source>
</evidence>
<feature type="region of interest" description="Disordered" evidence="8">
    <location>
        <begin position="1270"/>
        <end position="1401"/>
    </location>
</feature>
<organism evidence="10 11">
    <name type="scientific">Eimeria tenella</name>
    <name type="common">Coccidian parasite</name>
    <dbReference type="NCBI Taxonomy" id="5802"/>
    <lineage>
        <taxon>Eukaryota</taxon>
        <taxon>Sar</taxon>
        <taxon>Alveolata</taxon>
        <taxon>Apicomplexa</taxon>
        <taxon>Conoidasida</taxon>
        <taxon>Coccidia</taxon>
        <taxon>Eucoccidiorida</taxon>
        <taxon>Eimeriorina</taxon>
        <taxon>Eimeriidae</taxon>
        <taxon>Eimeria</taxon>
    </lineage>
</organism>
<evidence type="ECO:0000256" key="6">
    <source>
        <dbReference type="PROSITE-ProRule" id="PRU00283"/>
    </source>
</evidence>
<feature type="compositionally biased region" description="Basic residues" evidence="8">
    <location>
        <begin position="695"/>
        <end position="717"/>
    </location>
</feature>
<keyword evidence="11" id="KW-1185">Reference proteome</keyword>
<feature type="region of interest" description="Disordered" evidence="8">
    <location>
        <begin position="946"/>
        <end position="969"/>
    </location>
</feature>
<dbReference type="RefSeq" id="XP_013231851.1">
    <property type="nucleotide sequence ID" value="XM_013376397.1"/>
</dbReference>
<feature type="region of interest" description="Disordered" evidence="8">
    <location>
        <begin position="75"/>
        <end position="96"/>
    </location>
</feature>
<protein>
    <submittedName>
        <fullName evidence="10">Kinesin heavy chain, putative</fullName>
    </submittedName>
</protein>
<dbReference type="InterPro" id="IPR036961">
    <property type="entry name" value="Kinesin_motor_dom_sf"/>
</dbReference>
<name>U6KT08_EIMTE</name>
<feature type="compositionally biased region" description="Basic and acidic residues" evidence="8">
    <location>
        <begin position="1280"/>
        <end position="1297"/>
    </location>
</feature>
<evidence type="ECO:0000256" key="2">
    <source>
        <dbReference type="ARBA" id="ARBA00022741"/>
    </source>
</evidence>
<dbReference type="SMART" id="SM00129">
    <property type="entry name" value="KISc"/>
    <property type="match status" value="1"/>
</dbReference>
<evidence type="ECO:0000256" key="1">
    <source>
        <dbReference type="ARBA" id="ARBA00022701"/>
    </source>
</evidence>
<proteinExistence type="inferred from homology"/>
<evidence type="ECO:0000259" key="9">
    <source>
        <dbReference type="PROSITE" id="PS50067"/>
    </source>
</evidence>
<dbReference type="GO" id="GO:0007018">
    <property type="term" value="P:microtubule-based movement"/>
    <property type="evidence" value="ECO:0007669"/>
    <property type="project" value="InterPro"/>
</dbReference>
<dbReference type="EMBL" id="HG675479">
    <property type="protein sequence ID" value="CDJ41101.1"/>
    <property type="molecule type" value="Genomic_DNA"/>
</dbReference>
<keyword evidence="4 7" id="KW-0175">Coiled coil</keyword>
<dbReference type="GO" id="GO:0005524">
    <property type="term" value="F:ATP binding"/>
    <property type="evidence" value="ECO:0007669"/>
    <property type="project" value="UniProtKB-UniRule"/>
</dbReference>
<keyword evidence="2 6" id="KW-0547">Nucleotide-binding</keyword>
<reference evidence="10" key="2">
    <citation type="submission" date="2013-10" db="EMBL/GenBank/DDBJ databases">
        <authorList>
            <person name="Aslett M."/>
        </authorList>
    </citation>
    <scope>NUCLEOTIDE SEQUENCE [LARGE SCALE GENOMIC DNA]</scope>
    <source>
        <strain evidence="10">Houghton</strain>
    </source>
</reference>